<feature type="transmembrane region" description="Helical" evidence="7">
    <location>
        <begin position="70"/>
        <end position="90"/>
    </location>
</feature>
<keyword evidence="4 7" id="KW-0812">Transmembrane</keyword>
<evidence type="ECO:0000313" key="10">
    <source>
        <dbReference type="Proteomes" id="UP000094070"/>
    </source>
</evidence>
<dbReference type="PROSITE" id="PS50928">
    <property type="entry name" value="ABC_TM1"/>
    <property type="match status" value="1"/>
</dbReference>
<dbReference type="InterPro" id="IPR035906">
    <property type="entry name" value="MetI-like_sf"/>
</dbReference>
<gene>
    <name evidence="9" type="ORF">A1QC_00290</name>
</gene>
<evidence type="ECO:0000256" key="6">
    <source>
        <dbReference type="ARBA" id="ARBA00023136"/>
    </source>
</evidence>
<evidence type="ECO:0000256" key="1">
    <source>
        <dbReference type="ARBA" id="ARBA00004651"/>
    </source>
</evidence>
<keyword evidence="6 7" id="KW-0472">Membrane</keyword>
<dbReference type="GO" id="GO:0055085">
    <property type="term" value="P:transmembrane transport"/>
    <property type="evidence" value="ECO:0007669"/>
    <property type="project" value="InterPro"/>
</dbReference>
<feature type="transmembrane region" description="Helical" evidence="7">
    <location>
        <begin position="97"/>
        <end position="123"/>
    </location>
</feature>
<keyword evidence="3" id="KW-1003">Cell membrane</keyword>
<feature type="transmembrane region" description="Helical" evidence="7">
    <location>
        <begin position="181"/>
        <end position="205"/>
    </location>
</feature>
<evidence type="ECO:0000256" key="2">
    <source>
        <dbReference type="ARBA" id="ARBA00022448"/>
    </source>
</evidence>
<sequence>MIQVLPSTRMKRSLLQMVITFAVILSIWQLCVVLFNLPKYIVPSPLNVWVSLHDQASLLLRHSIVTLQEIGLGLLLGVVLGLSSALILLLNSTINRWLLPVLIISQAIPVFALAPVLMLWFGYGIASKVVMSAIIIFFPITVCCYDGLKNTPKGYLELAKTFGLTPWQTLWRVKLPSALPALGSGLCVAVVIAPIGAVIGEWVGASAGLGYYMLQSNARMQTADMFAALFILSCLSIFLYFLTDFLLNRFIVWTASE</sequence>
<comment type="subcellular location">
    <subcellularLocation>
        <location evidence="1 7">Cell membrane</location>
        <topology evidence="1 7">Multi-pass membrane protein</topology>
    </subcellularLocation>
</comment>
<evidence type="ECO:0000256" key="5">
    <source>
        <dbReference type="ARBA" id="ARBA00022989"/>
    </source>
</evidence>
<keyword evidence="5 7" id="KW-1133">Transmembrane helix</keyword>
<dbReference type="AlphaFoldDB" id="A0A1E5E722"/>
<comment type="caution">
    <text evidence="9">The sequence shown here is derived from an EMBL/GenBank/DDBJ whole genome shotgun (WGS) entry which is preliminary data.</text>
</comment>
<evidence type="ECO:0000256" key="3">
    <source>
        <dbReference type="ARBA" id="ARBA00022475"/>
    </source>
</evidence>
<dbReference type="PANTHER" id="PTHR30151:SF20">
    <property type="entry name" value="ABC TRANSPORTER PERMEASE PROTEIN HI_0355-RELATED"/>
    <property type="match status" value="1"/>
</dbReference>
<dbReference type="Proteomes" id="UP000094070">
    <property type="component" value="Unassembled WGS sequence"/>
</dbReference>
<dbReference type="GO" id="GO:0005886">
    <property type="term" value="C:plasma membrane"/>
    <property type="evidence" value="ECO:0007669"/>
    <property type="project" value="UniProtKB-SubCell"/>
</dbReference>
<feature type="transmembrane region" description="Helical" evidence="7">
    <location>
        <begin position="225"/>
        <end position="247"/>
    </location>
</feature>
<reference evidence="9 10" key="1">
    <citation type="journal article" date="2012" name="Science">
        <title>Ecological populations of bacteria act as socially cohesive units of antibiotic production and resistance.</title>
        <authorList>
            <person name="Cordero O.X."/>
            <person name="Wildschutte H."/>
            <person name="Kirkup B."/>
            <person name="Proehl S."/>
            <person name="Ngo L."/>
            <person name="Hussain F."/>
            <person name="Le Roux F."/>
            <person name="Mincer T."/>
            <person name="Polz M.F."/>
        </authorList>
    </citation>
    <scope>NUCLEOTIDE SEQUENCE [LARGE SCALE GENOMIC DNA]</scope>
    <source>
        <strain evidence="9 10">1S-45</strain>
    </source>
</reference>
<dbReference type="EMBL" id="AJYK02000002">
    <property type="protein sequence ID" value="OEF30150.1"/>
    <property type="molecule type" value="Genomic_DNA"/>
</dbReference>
<dbReference type="OrthoDB" id="8138334at2"/>
<accession>A0A1E5E722</accession>
<dbReference type="Pfam" id="PF00528">
    <property type="entry name" value="BPD_transp_1"/>
    <property type="match status" value="1"/>
</dbReference>
<dbReference type="eggNOG" id="COG0600">
    <property type="taxonomic scope" value="Bacteria"/>
</dbReference>
<proteinExistence type="inferred from homology"/>
<evidence type="ECO:0000256" key="4">
    <source>
        <dbReference type="ARBA" id="ARBA00022692"/>
    </source>
</evidence>
<comment type="similarity">
    <text evidence="7">Belongs to the binding-protein-dependent transport system permease family.</text>
</comment>
<evidence type="ECO:0000313" key="9">
    <source>
        <dbReference type="EMBL" id="OEF30150.1"/>
    </source>
</evidence>
<evidence type="ECO:0000259" key="8">
    <source>
        <dbReference type="PROSITE" id="PS50928"/>
    </source>
</evidence>
<dbReference type="CDD" id="cd06261">
    <property type="entry name" value="TM_PBP2"/>
    <property type="match status" value="1"/>
</dbReference>
<feature type="transmembrane region" description="Helical" evidence="7">
    <location>
        <begin position="129"/>
        <end position="148"/>
    </location>
</feature>
<organism evidence="9 10">
    <name type="scientific">Vibrio rumoiensis 1S-45</name>
    <dbReference type="NCBI Taxonomy" id="1188252"/>
    <lineage>
        <taxon>Bacteria</taxon>
        <taxon>Pseudomonadati</taxon>
        <taxon>Pseudomonadota</taxon>
        <taxon>Gammaproteobacteria</taxon>
        <taxon>Vibrionales</taxon>
        <taxon>Vibrionaceae</taxon>
        <taxon>Vibrio</taxon>
    </lineage>
</organism>
<feature type="transmembrane region" description="Helical" evidence="7">
    <location>
        <begin position="14"/>
        <end position="37"/>
    </location>
</feature>
<keyword evidence="10" id="KW-1185">Reference proteome</keyword>
<keyword evidence="2 7" id="KW-0813">Transport</keyword>
<feature type="domain" description="ABC transmembrane type-1" evidence="8">
    <location>
        <begin position="59"/>
        <end position="247"/>
    </location>
</feature>
<evidence type="ECO:0000256" key="7">
    <source>
        <dbReference type="RuleBase" id="RU363032"/>
    </source>
</evidence>
<name>A0A1E5E722_9VIBR</name>
<dbReference type="PANTHER" id="PTHR30151">
    <property type="entry name" value="ALKANE SULFONATE ABC TRANSPORTER-RELATED, MEMBRANE SUBUNIT"/>
    <property type="match status" value="1"/>
</dbReference>
<dbReference type="RefSeq" id="WP_017025554.1">
    <property type="nucleotide sequence ID" value="NZ_AJYK02000002.1"/>
</dbReference>
<dbReference type="SUPFAM" id="SSF161098">
    <property type="entry name" value="MetI-like"/>
    <property type="match status" value="1"/>
</dbReference>
<dbReference type="Gene3D" id="1.10.3720.10">
    <property type="entry name" value="MetI-like"/>
    <property type="match status" value="1"/>
</dbReference>
<dbReference type="STRING" id="1188252.A1QC_00290"/>
<dbReference type="InterPro" id="IPR000515">
    <property type="entry name" value="MetI-like"/>
</dbReference>
<protein>
    <submittedName>
        <fullName evidence="9">ABC transporter permease</fullName>
    </submittedName>
</protein>